<evidence type="ECO:0000313" key="5">
    <source>
        <dbReference type="Proteomes" id="UP000576082"/>
    </source>
</evidence>
<keyword evidence="3" id="KW-0732">Signal</keyword>
<proteinExistence type="predicted"/>
<evidence type="ECO:0000256" key="2">
    <source>
        <dbReference type="SAM" id="MobiDB-lite"/>
    </source>
</evidence>
<evidence type="ECO:0000256" key="3">
    <source>
        <dbReference type="SAM" id="SignalP"/>
    </source>
</evidence>
<name>A0A7X9S0R8_9BACT</name>
<feature type="signal peptide" evidence="3">
    <location>
        <begin position="1"/>
        <end position="20"/>
    </location>
</feature>
<gene>
    <name evidence="4" type="ORF">HHU12_30070</name>
</gene>
<organism evidence="4 5">
    <name type="scientific">Flammeovirga aprica JL-4</name>
    <dbReference type="NCBI Taxonomy" id="694437"/>
    <lineage>
        <taxon>Bacteria</taxon>
        <taxon>Pseudomonadati</taxon>
        <taxon>Bacteroidota</taxon>
        <taxon>Cytophagia</taxon>
        <taxon>Cytophagales</taxon>
        <taxon>Flammeovirgaceae</taxon>
        <taxon>Flammeovirga</taxon>
    </lineage>
</organism>
<feature type="compositionally biased region" description="Gly residues" evidence="2">
    <location>
        <begin position="118"/>
        <end position="136"/>
    </location>
</feature>
<keyword evidence="1" id="KW-0175">Coiled coil</keyword>
<dbReference type="EMBL" id="JABANE010000145">
    <property type="protein sequence ID" value="NME72245.1"/>
    <property type="molecule type" value="Genomic_DNA"/>
</dbReference>
<reference evidence="4 5" key="1">
    <citation type="submission" date="2020-04" db="EMBL/GenBank/DDBJ databases">
        <title>Flammeovirga sp. SR4, a novel species isolated from seawater.</title>
        <authorList>
            <person name="Wang X."/>
        </authorList>
    </citation>
    <scope>NUCLEOTIDE SEQUENCE [LARGE SCALE GENOMIC DNA]</scope>
    <source>
        <strain evidence="4 5">ATCC 23126</strain>
    </source>
</reference>
<feature type="coiled-coil region" evidence="1">
    <location>
        <begin position="69"/>
        <end position="97"/>
    </location>
</feature>
<dbReference type="RefSeq" id="WP_169660438.1">
    <property type="nucleotide sequence ID" value="NZ_JABANE010000145.1"/>
</dbReference>
<evidence type="ECO:0000256" key="1">
    <source>
        <dbReference type="SAM" id="Coils"/>
    </source>
</evidence>
<accession>A0A7X9S0R8</accession>
<feature type="region of interest" description="Disordered" evidence="2">
    <location>
        <begin position="107"/>
        <end position="136"/>
    </location>
</feature>
<keyword evidence="5" id="KW-1185">Reference proteome</keyword>
<sequence length="136" mass="15832">MKLRVLLSTVFLLLISQVYAQEEEMRKQMRTPEENAVEILGKLEEKIELDDQQRKSVYDIHVDFFTSMQEVMKERNREKMEELVEARNKQVKEILEKKQYRKYLSVMQENRPQRPEGGRGGQGGPGGMRGGGRGGM</sequence>
<feature type="chain" id="PRO_5031280542" description="DUF4890 domain-containing protein" evidence="3">
    <location>
        <begin position="21"/>
        <end position="136"/>
    </location>
</feature>
<protein>
    <recommendedName>
        <fullName evidence="6">DUF4890 domain-containing protein</fullName>
    </recommendedName>
</protein>
<evidence type="ECO:0008006" key="6">
    <source>
        <dbReference type="Google" id="ProtNLM"/>
    </source>
</evidence>
<dbReference type="Proteomes" id="UP000576082">
    <property type="component" value="Unassembled WGS sequence"/>
</dbReference>
<comment type="caution">
    <text evidence="4">The sequence shown here is derived from an EMBL/GenBank/DDBJ whole genome shotgun (WGS) entry which is preliminary data.</text>
</comment>
<evidence type="ECO:0000313" key="4">
    <source>
        <dbReference type="EMBL" id="NME72245.1"/>
    </source>
</evidence>
<dbReference type="AlphaFoldDB" id="A0A7X9S0R8"/>